<comment type="similarity">
    <text evidence="2">Belongs to the bacterial sugar transferase family.</text>
</comment>
<dbReference type="InterPro" id="IPR003362">
    <property type="entry name" value="Bact_transf"/>
</dbReference>
<comment type="subcellular location">
    <subcellularLocation>
        <location evidence="1">Membrane</location>
        <topology evidence="1">Multi-pass membrane protein</topology>
    </subcellularLocation>
</comment>
<dbReference type="NCBIfam" id="TIGR03025">
    <property type="entry name" value="EPS_sugtrans"/>
    <property type="match status" value="1"/>
</dbReference>
<keyword evidence="6 7" id="KW-0472">Membrane</keyword>
<feature type="domain" description="Bacterial sugar transferase" evidence="8">
    <location>
        <begin position="34"/>
        <end position="213"/>
    </location>
</feature>
<keyword evidence="5 7" id="KW-1133">Transmembrane helix</keyword>
<dbReference type="AlphaFoldDB" id="A0A2B9PVX5"/>
<name>A0A2B9PVX5_BACCE</name>
<sequence length="219" mass="24965">MKTGENVAREYQITSDAQAIQVESNQSKIYLGIKYILDIMFSLIGLIVLAPVILIFSIFIVLESPGSPFYLQERLGINGRKFKIIKLRSMRNDAEKNGAKWAEKNDPRVTKIGLFIRKTRIDELPQLLNVLKGDMSLVGPRPERPIFTEKFEQEIPGFKKRLEVRPGLTGWAQVNGGYEITPREKLNLDIYYINHASIVLDFKILIRTVKVVFTGEGAR</sequence>
<reference evidence="9 10" key="1">
    <citation type="submission" date="2017-09" db="EMBL/GenBank/DDBJ databases">
        <title>Large-scale bioinformatics analysis of Bacillus genomes uncovers conserved roles of natural products in bacterial physiology.</title>
        <authorList>
            <consortium name="Agbiome Team Llc"/>
            <person name="Bleich R.M."/>
            <person name="Grubbs K.J."/>
            <person name="Santa Maria K.C."/>
            <person name="Allen S.E."/>
            <person name="Farag S."/>
            <person name="Shank E.A."/>
            <person name="Bowers A."/>
        </authorList>
    </citation>
    <scope>NUCLEOTIDE SEQUENCE [LARGE SCALE GENOMIC DNA]</scope>
    <source>
        <strain evidence="9 10">AFS050027</strain>
    </source>
</reference>
<evidence type="ECO:0000313" key="10">
    <source>
        <dbReference type="Proteomes" id="UP000223777"/>
    </source>
</evidence>
<dbReference type="PANTHER" id="PTHR30576">
    <property type="entry name" value="COLANIC BIOSYNTHESIS UDP-GLUCOSE LIPID CARRIER TRANSFERASE"/>
    <property type="match status" value="1"/>
</dbReference>
<evidence type="ECO:0000256" key="4">
    <source>
        <dbReference type="ARBA" id="ARBA00022692"/>
    </source>
</evidence>
<dbReference type="Pfam" id="PF02397">
    <property type="entry name" value="Bac_transf"/>
    <property type="match status" value="1"/>
</dbReference>
<gene>
    <name evidence="9" type="ORF">CN984_17215</name>
</gene>
<feature type="transmembrane region" description="Helical" evidence="7">
    <location>
        <begin position="35"/>
        <end position="62"/>
    </location>
</feature>
<organism evidence="9 10">
    <name type="scientific">Bacillus cereus</name>
    <dbReference type="NCBI Taxonomy" id="1396"/>
    <lineage>
        <taxon>Bacteria</taxon>
        <taxon>Bacillati</taxon>
        <taxon>Bacillota</taxon>
        <taxon>Bacilli</taxon>
        <taxon>Bacillales</taxon>
        <taxon>Bacillaceae</taxon>
        <taxon>Bacillus</taxon>
        <taxon>Bacillus cereus group</taxon>
    </lineage>
</organism>
<dbReference type="EMBL" id="NUIL01000022">
    <property type="protein sequence ID" value="PGO26569.1"/>
    <property type="molecule type" value="Genomic_DNA"/>
</dbReference>
<keyword evidence="3 9" id="KW-0808">Transferase</keyword>
<dbReference type="Proteomes" id="UP000223777">
    <property type="component" value="Unassembled WGS sequence"/>
</dbReference>
<evidence type="ECO:0000256" key="2">
    <source>
        <dbReference type="ARBA" id="ARBA00006464"/>
    </source>
</evidence>
<evidence type="ECO:0000256" key="5">
    <source>
        <dbReference type="ARBA" id="ARBA00022989"/>
    </source>
</evidence>
<evidence type="ECO:0000313" key="9">
    <source>
        <dbReference type="EMBL" id="PGO26569.1"/>
    </source>
</evidence>
<comment type="caution">
    <text evidence="9">The sequence shown here is derived from an EMBL/GenBank/DDBJ whole genome shotgun (WGS) entry which is preliminary data.</text>
</comment>
<dbReference type="GO" id="GO:0016780">
    <property type="term" value="F:phosphotransferase activity, for other substituted phosphate groups"/>
    <property type="evidence" value="ECO:0007669"/>
    <property type="project" value="TreeGrafter"/>
</dbReference>
<dbReference type="RefSeq" id="WP_098765192.1">
    <property type="nucleotide sequence ID" value="NZ_NUIL01000022.1"/>
</dbReference>
<dbReference type="PANTHER" id="PTHR30576:SF0">
    <property type="entry name" value="UNDECAPRENYL-PHOSPHATE N-ACETYLGALACTOSAMINYL 1-PHOSPHATE TRANSFERASE-RELATED"/>
    <property type="match status" value="1"/>
</dbReference>
<protein>
    <submittedName>
        <fullName evidence="9">UDP-phosphate N-acetylgalactosaminyl-1-phosphate transferase</fullName>
    </submittedName>
</protein>
<dbReference type="InterPro" id="IPR017475">
    <property type="entry name" value="EPS_sugar_tfrase"/>
</dbReference>
<accession>A0A2B9PVX5</accession>
<dbReference type="GO" id="GO:0016020">
    <property type="term" value="C:membrane"/>
    <property type="evidence" value="ECO:0007669"/>
    <property type="project" value="UniProtKB-SubCell"/>
</dbReference>
<keyword evidence="4 7" id="KW-0812">Transmembrane</keyword>
<evidence type="ECO:0000256" key="3">
    <source>
        <dbReference type="ARBA" id="ARBA00022679"/>
    </source>
</evidence>
<evidence type="ECO:0000259" key="8">
    <source>
        <dbReference type="Pfam" id="PF02397"/>
    </source>
</evidence>
<proteinExistence type="inferred from homology"/>
<evidence type="ECO:0000256" key="1">
    <source>
        <dbReference type="ARBA" id="ARBA00004141"/>
    </source>
</evidence>
<evidence type="ECO:0000256" key="6">
    <source>
        <dbReference type="ARBA" id="ARBA00023136"/>
    </source>
</evidence>
<evidence type="ECO:0000256" key="7">
    <source>
        <dbReference type="SAM" id="Phobius"/>
    </source>
</evidence>